<dbReference type="EC" id="6.3.3.2" evidence="5"/>
<accession>A0A0J6ZLN1</accession>
<reference evidence="6 7" key="1">
    <citation type="submission" date="2015-06" db="EMBL/GenBank/DDBJ databases">
        <title>Draft genome sequence of beer spoilage bacterium Megasphaera cerevisiae type strain 20462.</title>
        <authorList>
            <person name="Kutumbaka K."/>
            <person name="Pasmowitz J."/>
            <person name="Mategko J."/>
            <person name="Reyes D."/>
            <person name="Friedrich A."/>
            <person name="Han S."/>
            <person name="Martens-Habbena W."/>
            <person name="Neal-McKinney J."/>
            <person name="Janagama H.K."/>
            <person name="Nadala C."/>
            <person name="Samadpour M."/>
        </authorList>
    </citation>
    <scope>NUCLEOTIDE SEQUENCE [LARGE SCALE GENOMIC DNA]</scope>
    <source>
        <strain evidence="6 7">DSM 20462</strain>
    </source>
</reference>
<evidence type="ECO:0000256" key="5">
    <source>
        <dbReference type="RuleBase" id="RU361279"/>
    </source>
</evidence>
<evidence type="ECO:0000256" key="3">
    <source>
        <dbReference type="ARBA" id="ARBA00022840"/>
    </source>
</evidence>
<keyword evidence="7" id="KW-1185">Reference proteome</keyword>
<dbReference type="PANTHER" id="PTHR23407:SF1">
    <property type="entry name" value="5-FORMYLTETRAHYDROFOLATE CYCLO-LIGASE"/>
    <property type="match status" value="1"/>
</dbReference>
<dbReference type="GO" id="GO:0035999">
    <property type="term" value="P:tetrahydrofolate interconversion"/>
    <property type="evidence" value="ECO:0007669"/>
    <property type="project" value="TreeGrafter"/>
</dbReference>
<dbReference type="Pfam" id="PF01812">
    <property type="entry name" value="5-FTHF_cyc-lig"/>
    <property type="match status" value="1"/>
</dbReference>
<keyword evidence="5" id="KW-0460">Magnesium</keyword>
<organism evidence="6 7">
    <name type="scientific">Megasphaera cerevisiae DSM 20462</name>
    <dbReference type="NCBI Taxonomy" id="1122219"/>
    <lineage>
        <taxon>Bacteria</taxon>
        <taxon>Bacillati</taxon>
        <taxon>Bacillota</taxon>
        <taxon>Negativicutes</taxon>
        <taxon>Veillonellales</taxon>
        <taxon>Veillonellaceae</taxon>
        <taxon>Megasphaera</taxon>
    </lineage>
</organism>
<comment type="cofactor">
    <cofactor evidence="5">
        <name>Mg(2+)</name>
        <dbReference type="ChEBI" id="CHEBI:18420"/>
    </cofactor>
</comment>
<dbReference type="PIRSF" id="PIRSF006806">
    <property type="entry name" value="FTHF_cligase"/>
    <property type="match status" value="1"/>
</dbReference>
<feature type="binding site" evidence="4">
    <location>
        <begin position="5"/>
        <end position="9"/>
    </location>
    <ligand>
        <name>ATP</name>
        <dbReference type="ChEBI" id="CHEBI:30616"/>
    </ligand>
</feature>
<evidence type="ECO:0000256" key="4">
    <source>
        <dbReference type="PIRSR" id="PIRSR006806-1"/>
    </source>
</evidence>
<dbReference type="GO" id="GO:0030272">
    <property type="term" value="F:5-formyltetrahydrofolate cyclo-ligase activity"/>
    <property type="evidence" value="ECO:0007669"/>
    <property type="project" value="UniProtKB-EC"/>
</dbReference>
<dbReference type="EMBL" id="LEKT01000046">
    <property type="protein sequence ID" value="KMO85781.1"/>
    <property type="molecule type" value="Genomic_DNA"/>
</dbReference>
<comment type="caution">
    <text evidence="6">The sequence shown here is derived from an EMBL/GenBank/DDBJ whole genome shotgun (WGS) entry which is preliminary data.</text>
</comment>
<evidence type="ECO:0000256" key="2">
    <source>
        <dbReference type="ARBA" id="ARBA00022741"/>
    </source>
</evidence>
<feature type="binding site" evidence="4">
    <location>
        <position position="56"/>
    </location>
    <ligand>
        <name>substrate</name>
    </ligand>
</feature>
<dbReference type="Proteomes" id="UP000036503">
    <property type="component" value="Unassembled WGS sequence"/>
</dbReference>
<name>A0A0J6ZLN1_9FIRM</name>
<protein>
    <recommendedName>
        <fullName evidence="5">5-formyltetrahydrofolate cyclo-ligase</fullName>
        <ecNumber evidence="5">6.3.3.2</ecNumber>
    </recommendedName>
</protein>
<evidence type="ECO:0000313" key="7">
    <source>
        <dbReference type="Proteomes" id="UP000036503"/>
    </source>
</evidence>
<evidence type="ECO:0000313" key="6">
    <source>
        <dbReference type="EMBL" id="KMO85781.1"/>
    </source>
</evidence>
<gene>
    <name evidence="6" type="ORF">AB840_11685</name>
</gene>
<dbReference type="STRING" id="39029.BSR42_07100"/>
<keyword evidence="3 4" id="KW-0067">ATP-binding</keyword>
<dbReference type="PANTHER" id="PTHR23407">
    <property type="entry name" value="ATPASE INHIBITOR/5-FORMYLTETRAHYDROFOLATE CYCLO-LIGASE"/>
    <property type="match status" value="1"/>
</dbReference>
<dbReference type="InParanoid" id="A0A0J6ZLN1"/>
<dbReference type="GO" id="GO:0009396">
    <property type="term" value="P:folic acid-containing compound biosynthetic process"/>
    <property type="evidence" value="ECO:0007669"/>
    <property type="project" value="TreeGrafter"/>
</dbReference>
<evidence type="ECO:0000256" key="1">
    <source>
        <dbReference type="ARBA" id="ARBA00010638"/>
    </source>
</evidence>
<proteinExistence type="inferred from homology"/>
<keyword evidence="5" id="KW-0479">Metal-binding</keyword>
<dbReference type="InterPro" id="IPR024185">
    <property type="entry name" value="FTHF_cligase-like_sf"/>
</dbReference>
<dbReference type="NCBIfam" id="TIGR02727">
    <property type="entry name" value="MTHFS_bact"/>
    <property type="match status" value="1"/>
</dbReference>
<dbReference type="PATRIC" id="fig|1122219.3.peg.2294"/>
<dbReference type="OrthoDB" id="9801938at2"/>
<comment type="catalytic activity">
    <reaction evidence="5">
        <text>(6S)-5-formyl-5,6,7,8-tetrahydrofolate + ATP = (6R)-5,10-methenyltetrahydrofolate + ADP + phosphate</text>
        <dbReference type="Rhea" id="RHEA:10488"/>
        <dbReference type="ChEBI" id="CHEBI:30616"/>
        <dbReference type="ChEBI" id="CHEBI:43474"/>
        <dbReference type="ChEBI" id="CHEBI:57455"/>
        <dbReference type="ChEBI" id="CHEBI:57457"/>
        <dbReference type="ChEBI" id="CHEBI:456216"/>
        <dbReference type="EC" id="6.3.3.2"/>
    </reaction>
</comment>
<sequence length="189" mass="20814">MTQSKKELRKVMRDRLRRVSPAGQTRRNTAICTRIAVLPQYKKAGRIMAYLNMPGEASLDGLMEQAIREGRQVYVPRCVGPGRMEAVLLPSVAAAETGAYGIRTAPEGSLAADPADLDMILIPGLAFDVWGHRLGRGAGFYDRFLQSLRPAGMLAVAWDMQIVPLVPIEAHDVIIPSVLTETRYITQLK</sequence>
<dbReference type="GO" id="GO:0005524">
    <property type="term" value="F:ATP binding"/>
    <property type="evidence" value="ECO:0007669"/>
    <property type="project" value="UniProtKB-KW"/>
</dbReference>
<feature type="binding site" evidence="4">
    <location>
        <position position="51"/>
    </location>
    <ligand>
        <name>substrate</name>
    </ligand>
</feature>
<comment type="similarity">
    <text evidence="1 5">Belongs to the 5-formyltetrahydrofolate cyclo-ligase family.</text>
</comment>
<feature type="binding site" evidence="4">
    <location>
        <begin position="133"/>
        <end position="141"/>
    </location>
    <ligand>
        <name>ATP</name>
        <dbReference type="ChEBI" id="CHEBI:30616"/>
    </ligand>
</feature>
<dbReference type="GO" id="GO:0046872">
    <property type="term" value="F:metal ion binding"/>
    <property type="evidence" value="ECO:0007669"/>
    <property type="project" value="UniProtKB-KW"/>
</dbReference>
<dbReference type="AlphaFoldDB" id="A0A0J6ZLN1"/>
<dbReference type="SUPFAM" id="SSF100950">
    <property type="entry name" value="NagB/RpiA/CoA transferase-like"/>
    <property type="match status" value="1"/>
</dbReference>
<dbReference type="Gene3D" id="3.40.50.10420">
    <property type="entry name" value="NagB/RpiA/CoA transferase-like"/>
    <property type="match status" value="1"/>
</dbReference>
<dbReference type="RefSeq" id="WP_072061838.1">
    <property type="nucleotide sequence ID" value="NZ_FUXD01000039.1"/>
</dbReference>
<dbReference type="InterPro" id="IPR037171">
    <property type="entry name" value="NagB/RpiA_transferase-like"/>
</dbReference>
<dbReference type="InterPro" id="IPR002698">
    <property type="entry name" value="FTHF_cligase"/>
</dbReference>
<keyword evidence="2 4" id="KW-0547">Nucleotide-binding</keyword>
<dbReference type="FunCoup" id="A0A0J6ZLN1">
    <property type="interactions" value="268"/>
</dbReference>